<feature type="signal peptide" evidence="2">
    <location>
        <begin position="1"/>
        <end position="19"/>
    </location>
</feature>
<feature type="region of interest" description="Disordered" evidence="1">
    <location>
        <begin position="16"/>
        <end position="36"/>
    </location>
</feature>
<protein>
    <submittedName>
        <fullName evidence="3">Uncharacterized protein</fullName>
    </submittedName>
</protein>
<feature type="compositionally biased region" description="Basic and acidic residues" evidence="1">
    <location>
        <begin position="24"/>
        <end position="33"/>
    </location>
</feature>
<proteinExistence type="predicted"/>
<sequence>MVAAAVAAVGLAVTGVASAGPPEGRSRPAHGDADGFQTRAAITADGRAVTVAVTNDEAHQYEVLAFFDKALCATK</sequence>
<name>A0ABW1PCS3_9PSEU</name>
<evidence type="ECO:0000256" key="2">
    <source>
        <dbReference type="SAM" id="SignalP"/>
    </source>
</evidence>
<comment type="caution">
    <text evidence="3">The sequence shown here is derived from an EMBL/GenBank/DDBJ whole genome shotgun (WGS) entry which is preliminary data.</text>
</comment>
<reference evidence="4" key="1">
    <citation type="journal article" date="2019" name="Int. J. Syst. Evol. Microbiol.">
        <title>The Global Catalogue of Microorganisms (GCM) 10K type strain sequencing project: providing services to taxonomists for standard genome sequencing and annotation.</title>
        <authorList>
            <consortium name="The Broad Institute Genomics Platform"/>
            <consortium name="The Broad Institute Genome Sequencing Center for Infectious Disease"/>
            <person name="Wu L."/>
            <person name="Ma J."/>
        </authorList>
    </citation>
    <scope>NUCLEOTIDE SEQUENCE [LARGE SCALE GENOMIC DNA]</scope>
    <source>
        <strain evidence="4">CGMCC 4.7246</strain>
    </source>
</reference>
<evidence type="ECO:0000256" key="1">
    <source>
        <dbReference type="SAM" id="MobiDB-lite"/>
    </source>
</evidence>
<organism evidence="3 4">
    <name type="scientific">Saccharothrix lopnurensis</name>
    <dbReference type="NCBI Taxonomy" id="1670621"/>
    <lineage>
        <taxon>Bacteria</taxon>
        <taxon>Bacillati</taxon>
        <taxon>Actinomycetota</taxon>
        <taxon>Actinomycetes</taxon>
        <taxon>Pseudonocardiales</taxon>
        <taxon>Pseudonocardiaceae</taxon>
        <taxon>Saccharothrix</taxon>
    </lineage>
</organism>
<accession>A0ABW1PCS3</accession>
<evidence type="ECO:0000313" key="4">
    <source>
        <dbReference type="Proteomes" id="UP001596220"/>
    </source>
</evidence>
<gene>
    <name evidence="3" type="ORF">ACFP3R_29380</name>
</gene>
<dbReference type="RefSeq" id="WP_380640577.1">
    <property type="nucleotide sequence ID" value="NZ_JBHSQO010000043.1"/>
</dbReference>
<feature type="chain" id="PRO_5047382712" evidence="2">
    <location>
        <begin position="20"/>
        <end position="75"/>
    </location>
</feature>
<keyword evidence="2" id="KW-0732">Signal</keyword>
<keyword evidence="4" id="KW-1185">Reference proteome</keyword>
<dbReference type="Proteomes" id="UP001596220">
    <property type="component" value="Unassembled WGS sequence"/>
</dbReference>
<dbReference type="EMBL" id="JBHSQO010000043">
    <property type="protein sequence ID" value="MFC6093403.1"/>
    <property type="molecule type" value="Genomic_DNA"/>
</dbReference>
<evidence type="ECO:0000313" key="3">
    <source>
        <dbReference type="EMBL" id="MFC6093403.1"/>
    </source>
</evidence>